<reference evidence="1 2" key="1">
    <citation type="submission" date="2019-07" db="EMBL/GenBank/DDBJ databases">
        <title>Whole genome shotgun sequence of Methylobacterium haplocladii NBRC 107714.</title>
        <authorList>
            <person name="Hosoyama A."/>
            <person name="Uohara A."/>
            <person name="Ohji S."/>
            <person name="Ichikawa N."/>
        </authorList>
    </citation>
    <scope>NUCLEOTIDE SEQUENCE [LARGE SCALE GENOMIC DNA]</scope>
    <source>
        <strain evidence="1 2">NBRC 107714</strain>
    </source>
</reference>
<evidence type="ECO:0000313" key="2">
    <source>
        <dbReference type="Proteomes" id="UP000321258"/>
    </source>
</evidence>
<organism evidence="1 2">
    <name type="scientific">Methylobacterium haplocladii</name>
    <dbReference type="NCBI Taxonomy" id="1176176"/>
    <lineage>
        <taxon>Bacteria</taxon>
        <taxon>Pseudomonadati</taxon>
        <taxon>Pseudomonadota</taxon>
        <taxon>Alphaproteobacteria</taxon>
        <taxon>Hyphomicrobiales</taxon>
        <taxon>Methylobacteriaceae</taxon>
        <taxon>Methylobacterium</taxon>
    </lineage>
</organism>
<dbReference type="Proteomes" id="UP000321258">
    <property type="component" value="Unassembled WGS sequence"/>
</dbReference>
<gene>
    <name evidence="1" type="ORF">MHA02_30250</name>
</gene>
<dbReference type="AlphaFoldDB" id="A0A512ISF4"/>
<evidence type="ECO:0000313" key="1">
    <source>
        <dbReference type="EMBL" id="GEP00638.1"/>
    </source>
</evidence>
<accession>A0A512ISF4</accession>
<name>A0A512ISF4_9HYPH</name>
<dbReference type="EMBL" id="BJZT01000032">
    <property type="protein sequence ID" value="GEP00638.1"/>
    <property type="molecule type" value="Genomic_DNA"/>
</dbReference>
<keyword evidence="2" id="KW-1185">Reference proteome</keyword>
<protein>
    <submittedName>
        <fullName evidence="1">Uncharacterized protein</fullName>
    </submittedName>
</protein>
<proteinExistence type="predicted"/>
<sequence length="114" mass="12451">MPVNAKIPTPLRANIMARAWELFRKRYNYPRTPFRSIGRACFASALKAAWAEARETVRLVGFGADALRRSIEALSSPAHAVGLSSSYALGPQAAMERYQQKLALTAALNFAIAA</sequence>
<comment type="caution">
    <text evidence="1">The sequence shown here is derived from an EMBL/GenBank/DDBJ whole genome shotgun (WGS) entry which is preliminary data.</text>
</comment>